<keyword evidence="1" id="KW-1133">Transmembrane helix</keyword>
<feature type="transmembrane region" description="Helical" evidence="1">
    <location>
        <begin position="94"/>
        <end position="113"/>
    </location>
</feature>
<dbReference type="AlphaFoldDB" id="A0A8J3DAY8"/>
<dbReference type="EMBL" id="BMXF01000003">
    <property type="protein sequence ID" value="GHB77854.1"/>
    <property type="molecule type" value="Genomic_DNA"/>
</dbReference>
<proteinExistence type="predicted"/>
<keyword evidence="2" id="KW-0732">Signal</keyword>
<keyword evidence="1" id="KW-0812">Transmembrane</keyword>
<comment type="caution">
    <text evidence="3">The sequence shown here is derived from an EMBL/GenBank/DDBJ whole genome shotgun (WGS) entry which is preliminary data.</text>
</comment>
<keyword evidence="4" id="KW-1185">Reference proteome</keyword>
<gene>
    <name evidence="3" type="ORF">GCM10007390_35060</name>
</gene>
<dbReference type="Proteomes" id="UP000598271">
    <property type="component" value="Unassembled WGS sequence"/>
</dbReference>
<evidence type="ECO:0000313" key="4">
    <source>
        <dbReference type="Proteomes" id="UP000598271"/>
    </source>
</evidence>
<organism evidence="3 4">
    <name type="scientific">Persicitalea jodogahamensis</name>
    <dbReference type="NCBI Taxonomy" id="402147"/>
    <lineage>
        <taxon>Bacteria</taxon>
        <taxon>Pseudomonadati</taxon>
        <taxon>Bacteroidota</taxon>
        <taxon>Cytophagia</taxon>
        <taxon>Cytophagales</taxon>
        <taxon>Spirosomataceae</taxon>
        <taxon>Persicitalea</taxon>
    </lineage>
</organism>
<evidence type="ECO:0000256" key="1">
    <source>
        <dbReference type="SAM" id="Phobius"/>
    </source>
</evidence>
<keyword evidence="1" id="KW-0472">Membrane</keyword>
<feature type="chain" id="PRO_5035303074" evidence="2">
    <location>
        <begin position="37"/>
        <end position="175"/>
    </location>
</feature>
<sequence length="175" mass="19417">MKSTFADLFQNFKKATGLRVVLLGLVAFFSFQEANAQTQSASDVSELNSGFYSELFNRVSTSEKNKQSLLSYAEKCIRCQEMALRKSDSGKSTALSGLLGKALISLILSYYFANVLYKPNELFSFANTEKPKKYAFLTGSVVAGFFLALTVSSYFLQLDVAEAQYIMDLTKCLCD</sequence>
<name>A0A8J3DAY8_9BACT</name>
<accession>A0A8J3DAY8</accession>
<evidence type="ECO:0000313" key="3">
    <source>
        <dbReference type="EMBL" id="GHB77854.1"/>
    </source>
</evidence>
<feature type="transmembrane region" description="Helical" evidence="1">
    <location>
        <begin position="134"/>
        <end position="156"/>
    </location>
</feature>
<reference evidence="3 4" key="1">
    <citation type="journal article" date="2014" name="Int. J. Syst. Evol. Microbiol.">
        <title>Complete genome sequence of Corynebacterium casei LMG S-19264T (=DSM 44701T), isolated from a smear-ripened cheese.</title>
        <authorList>
            <consortium name="US DOE Joint Genome Institute (JGI-PGF)"/>
            <person name="Walter F."/>
            <person name="Albersmeier A."/>
            <person name="Kalinowski J."/>
            <person name="Ruckert C."/>
        </authorList>
    </citation>
    <scope>NUCLEOTIDE SEQUENCE [LARGE SCALE GENOMIC DNA]</scope>
    <source>
        <strain evidence="3 4">KCTC 12866</strain>
    </source>
</reference>
<evidence type="ECO:0000256" key="2">
    <source>
        <dbReference type="SAM" id="SignalP"/>
    </source>
</evidence>
<feature type="signal peptide" evidence="2">
    <location>
        <begin position="1"/>
        <end position="36"/>
    </location>
</feature>
<protein>
    <submittedName>
        <fullName evidence="3">Uncharacterized protein</fullName>
    </submittedName>
</protein>